<gene>
    <name evidence="1" type="ORF">AVEN_207744_1</name>
</gene>
<organism evidence="1 2">
    <name type="scientific">Araneus ventricosus</name>
    <name type="common">Orbweaver spider</name>
    <name type="synonym">Epeira ventricosa</name>
    <dbReference type="NCBI Taxonomy" id="182803"/>
    <lineage>
        <taxon>Eukaryota</taxon>
        <taxon>Metazoa</taxon>
        <taxon>Ecdysozoa</taxon>
        <taxon>Arthropoda</taxon>
        <taxon>Chelicerata</taxon>
        <taxon>Arachnida</taxon>
        <taxon>Araneae</taxon>
        <taxon>Araneomorphae</taxon>
        <taxon>Entelegynae</taxon>
        <taxon>Araneoidea</taxon>
        <taxon>Araneidae</taxon>
        <taxon>Araneus</taxon>
    </lineage>
</organism>
<dbReference type="EMBL" id="BGPR01003246">
    <property type="protein sequence ID" value="GBM85585.1"/>
    <property type="molecule type" value="Genomic_DNA"/>
</dbReference>
<name>A0A4Y2J6N4_ARAVE</name>
<keyword evidence="2" id="KW-1185">Reference proteome</keyword>
<evidence type="ECO:0000313" key="1">
    <source>
        <dbReference type="EMBL" id="GBM85585.1"/>
    </source>
</evidence>
<dbReference type="Proteomes" id="UP000499080">
    <property type="component" value="Unassembled WGS sequence"/>
</dbReference>
<sequence length="88" mass="10289">MGRKFAVPIEQFCLLTPEMSLKRHIRDDRPREPALVRTKVPVVLPRLNHNASELTLKLAAGNSYDNFQTRLRGIFIRNMKKIEEHVCY</sequence>
<comment type="caution">
    <text evidence="1">The sequence shown here is derived from an EMBL/GenBank/DDBJ whole genome shotgun (WGS) entry which is preliminary data.</text>
</comment>
<evidence type="ECO:0000313" key="2">
    <source>
        <dbReference type="Proteomes" id="UP000499080"/>
    </source>
</evidence>
<protein>
    <submittedName>
        <fullName evidence="1">Uncharacterized protein</fullName>
    </submittedName>
</protein>
<dbReference type="AlphaFoldDB" id="A0A4Y2J6N4"/>
<proteinExistence type="predicted"/>
<accession>A0A4Y2J6N4</accession>
<reference evidence="1 2" key="1">
    <citation type="journal article" date="2019" name="Sci. Rep.">
        <title>Orb-weaving spider Araneus ventricosus genome elucidates the spidroin gene catalogue.</title>
        <authorList>
            <person name="Kono N."/>
            <person name="Nakamura H."/>
            <person name="Ohtoshi R."/>
            <person name="Moran D.A.P."/>
            <person name="Shinohara A."/>
            <person name="Yoshida Y."/>
            <person name="Fujiwara M."/>
            <person name="Mori M."/>
            <person name="Tomita M."/>
            <person name="Arakawa K."/>
        </authorList>
    </citation>
    <scope>NUCLEOTIDE SEQUENCE [LARGE SCALE GENOMIC DNA]</scope>
</reference>